<name>A0A5B9EK17_9BACT</name>
<proteinExistence type="predicted"/>
<evidence type="ECO:0000313" key="3">
    <source>
        <dbReference type="Proteomes" id="UP000321820"/>
    </source>
</evidence>
<evidence type="ECO:0000256" key="1">
    <source>
        <dbReference type="SAM" id="SignalP"/>
    </source>
</evidence>
<feature type="chain" id="PRO_5023092537" description="Lipoprotein" evidence="1">
    <location>
        <begin position="20"/>
        <end position="175"/>
    </location>
</feature>
<feature type="signal peptide" evidence="1">
    <location>
        <begin position="1"/>
        <end position="19"/>
    </location>
</feature>
<dbReference type="OrthoDB" id="121115at2"/>
<protein>
    <recommendedName>
        <fullName evidence="4">Lipoprotein</fullName>
    </recommendedName>
</protein>
<dbReference type="AlphaFoldDB" id="A0A5B9EK17"/>
<reference evidence="2 3" key="1">
    <citation type="submission" date="2019-08" db="EMBL/GenBank/DDBJ databases">
        <title>Complete genome sequence of Terriglobus albidus strain ORNL.</title>
        <authorList>
            <person name="Podar M."/>
        </authorList>
    </citation>
    <scope>NUCLEOTIDE SEQUENCE [LARGE SCALE GENOMIC DNA]</scope>
    <source>
        <strain evidence="2 3">ORNL</strain>
    </source>
</reference>
<keyword evidence="1" id="KW-0732">Signal</keyword>
<dbReference type="EMBL" id="CP042806">
    <property type="protein sequence ID" value="QEE30416.1"/>
    <property type="molecule type" value="Genomic_DNA"/>
</dbReference>
<gene>
    <name evidence="2" type="ORF">FTW19_21980</name>
</gene>
<dbReference type="KEGG" id="talb:FTW19_21980"/>
<dbReference type="RefSeq" id="WP_147649723.1">
    <property type="nucleotide sequence ID" value="NZ_CP042806.1"/>
</dbReference>
<dbReference type="PROSITE" id="PS51257">
    <property type="entry name" value="PROKAR_LIPOPROTEIN"/>
    <property type="match status" value="1"/>
</dbReference>
<evidence type="ECO:0008006" key="4">
    <source>
        <dbReference type="Google" id="ProtNLM"/>
    </source>
</evidence>
<sequence length="175" mass="18904">MRRYYLLALAALLTATACTQQPSPVVQYRLPELLASPAACPIGFTARASGTPVMVQTKDGKGKEPAHSVSLQFKSNDTRRVESATVTIHGIRQTNLYLKTRGATEANTSRTFYLHPNAGSDGIVQDQVSVAGITTLRSAEITEMRYTDGTVWHPSKLSACQAAISGFRLINTPAH</sequence>
<accession>A0A5B9EK17</accession>
<keyword evidence="3" id="KW-1185">Reference proteome</keyword>
<evidence type="ECO:0000313" key="2">
    <source>
        <dbReference type="EMBL" id="QEE30416.1"/>
    </source>
</evidence>
<dbReference type="Proteomes" id="UP000321820">
    <property type="component" value="Chromosome"/>
</dbReference>
<organism evidence="2 3">
    <name type="scientific">Terriglobus albidus</name>
    <dbReference type="NCBI Taxonomy" id="1592106"/>
    <lineage>
        <taxon>Bacteria</taxon>
        <taxon>Pseudomonadati</taxon>
        <taxon>Acidobacteriota</taxon>
        <taxon>Terriglobia</taxon>
        <taxon>Terriglobales</taxon>
        <taxon>Acidobacteriaceae</taxon>
        <taxon>Terriglobus</taxon>
    </lineage>
</organism>